<keyword evidence="2" id="KW-1185">Reference proteome</keyword>
<dbReference type="AlphaFoldDB" id="A0A1Q9E569"/>
<accession>A0A1Q9E569</accession>
<dbReference type="EMBL" id="LSRX01000261">
    <property type="protein sequence ID" value="OLQ02556.1"/>
    <property type="molecule type" value="Genomic_DNA"/>
</dbReference>
<sequence>MRTAPQRQRSDTFIGYGKDAHGTALIRAEGSRSDPAVICSGANGDTVRQGEQCVRLIDFLMKGKEGGQQGIPYKIGLAGGTEPDRKFIEHGDNERSTIRDAYNPTARNREELAITVQQIGLDEGTNFTCLSNNSIFNQGVYFVCDPGPMEEIDRIPRAIRLFEALNISCLSGNVGRHSADVAMTNRSWNKEKAAFWFVLRLGACAMATRNASGQIISVDWQQEQDPQGERSQKFRCWCATFTMSNTCSRAKLPDCGKSFNLNLLISARDSTTWNGSLLDPLGPQ</sequence>
<name>A0A1Q9E569_SYMMI</name>
<evidence type="ECO:0000313" key="2">
    <source>
        <dbReference type="Proteomes" id="UP000186817"/>
    </source>
</evidence>
<dbReference type="OrthoDB" id="10276721at2759"/>
<protein>
    <submittedName>
        <fullName evidence="1">Uncharacterized protein</fullName>
    </submittedName>
</protein>
<reference evidence="1 2" key="1">
    <citation type="submission" date="2016-02" db="EMBL/GenBank/DDBJ databases">
        <title>Genome analysis of coral dinoflagellate symbionts highlights evolutionary adaptations to a symbiotic lifestyle.</title>
        <authorList>
            <person name="Aranda M."/>
            <person name="Li Y."/>
            <person name="Liew Y.J."/>
            <person name="Baumgarten S."/>
            <person name="Simakov O."/>
            <person name="Wilson M."/>
            <person name="Piel J."/>
            <person name="Ashoor H."/>
            <person name="Bougouffa S."/>
            <person name="Bajic V.B."/>
            <person name="Ryu T."/>
            <person name="Ravasi T."/>
            <person name="Bayer T."/>
            <person name="Micklem G."/>
            <person name="Kim H."/>
            <person name="Bhak J."/>
            <person name="Lajeunesse T.C."/>
            <person name="Voolstra C.R."/>
        </authorList>
    </citation>
    <scope>NUCLEOTIDE SEQUENCE [LARGE SCALE GENOMIC DNA]</scope>
    <source>
        <strain evidence="1 2">CCMP2467</strain>
    </source>
</reference>
<gene>
    <name evidence="1" type="ORF">AK812_SmicGene14552</name>
</gene>
<evidence type="ECO:0000313" key="1">
    <source>
        <dbReference type="EMBL" id="OLQ02556.1"/>
    </source>
</evidence>
<proteinExistence type="predicted"/>
<organism evidence="1 2">
    <name type="scientific">Symbiodinium microadriaticum</name>
    <name type="common">Dinoflagellate</name>
    <name type="synonym">Zooxanthella microadriatica</name>
    <dbReference type="NCBI Taxonomy" id="2951"/>
    <lineage>
        <taxon>Eukaryota</taxon>
        <taxon>Sar</taxon>
        <taxon>Alveolata</taxon>
        <taxon>Dinophyceae</taxon>
        <taxon>Suessiales</taxon>
        <taxon>Symbiodiniaceae</taxon>
        <taxon>Symbiodinium</taxon>
    </lineage>
</organism>
<dbReference type="Proteomes" id="UP000186817">
    <property type="component" value="Unassembled WGS sequence"/>
</dbReference>
<comment type="caution">
    <text evidence="1">The sequence shown here is derived from an EMBL/GenBank/DDBJ whole genome shotgun (WGS) entry which is preliminary data.</text>
</comment>